<dbReference type="PANTHER" id="PTHR33164:SF43">
    <property type="entry name" value="HTH-TYPE TRANSCRIPTIONAL REPRESSOR YETL"/>
    <property type="match status" value="1"/>
</dbReference>
<dbReference type="Proteomes" id="UP000294543">
    <property type="component" value="Unassembled WGS sequence"/>
</dbReference>
<evidence type="ECO:0000259" key="1">
    <source>
        <dbReference type="PROSITE" id="PS50995"/>
    </source>
</evidence>
<gene>
    <name evidence="2" type="ORF">E1294_18625</name>
</gene>
<protein>
    <submittedName>
        <fullName evidence="2">MarR family transcriptional regulator</fullName>
    </submittedName>
</protein>
<dbReference type="EMBL" id="SMKP01000048">
    <property type="protein sequence ID" value="TDD20194.1"/>
    <property type="molecule type" value="Genomic_DNA"/>
</dbReference>
<dbReference type="OrthoDB" id="3177763at2"/>
<dbReference type="InterPro" id="IPR039422">
    <property type="entry name" value="MarR/SlyA-like"/>
</dbReference>
<dbReference type="InterPro" id="IPR036390">
    <property type="entry name" value="WH_DNA-bd_sf"/>
</dbReference>
<name>A0A4R4WQR9_9ACTN</name>
<evidence type="ECO:0000313" key="2">
    <source>
        <dbReference type="EMBL" id="TDD20194.1"/>
    </source>
</evidence>
<dbReference type="Pfam" id="PF12802">
    <property type="entry name" value="MarR_2"/>
    <property type="match status" value="1"/>
</dbReference>
<dbReference type="PANTHER" id="PTHR33164">
    <property type="entry name" value="TRANSCRIPTIONAL REGULATOR, MARR FAMILY"/>
    <property type="match status" value="1"/>
</dbReference>
<organism evidence="2 3">
    <name type="scientific">Nonomuraea diastatica</name>
    <dbReference type="NCBI Taxonomy" id="1848329"/>
    <lineage>
        <taxon>Bacteria</taxon>
        <taxon>Bacillati</taxon>
        <taxon>Actinomycetota</taxon>
        <taxon>Actinomycetes</taxon>
        <taxon>Streptosporangiales</taxon>
        <taxon>Streptosporangiaceae</taxon>
        <taxon>Nonomuraea</taxon>
    </lineage>
</organism>
<dbReference type="SUPFAM" id="SSF46785">
    <property type="entry name" value="Winged helix' DNA-binding domain"/>
    <property type="match status" value="1"/>
</dbReference>
<feature type="domain" description="HTH marR-type" evidence="1">
    <location>
        <begin position="11"/>
        <end position="143"/>
    </location>
</feature>
<comment type="caution">
    <text evidence="2">The sequence shown here is derived from an EMBL/GenBank/DDBJ whole genome shotgun (WGS) entry which is preliminary data.</text>
</comment>
<proteinExistence type="predicted"/>
<sequence>MTQEEVVGDLDQSVGYVLKQVQASLHAAMDEVLRPLGLTVAQYACLELLGQHPGLSNSDLARHAFVTRQSMNVVLRRLQERGLLTRPAHAAHGRALPTELTRAGQSTLREASVAVRAVERRIFAPLSRERQRRLREDLASCAASAVANQPVTQPREP</sequence>
<reference evidence="2 3" key="1">
    <citation type="submission" date="2019-03" db="EMBL/GenBank/DDBJ databases">
        <title>Draft genome sequences of novel Actinobacteria.</title>
        <authorList>
            <person name="Sahin N."/>
            <person name="Ay H."/>
            <person name="Saygin H."/>
        </authorList>
    </citation>
    <scope>NUCLEOTIDE SEQUENCE [LARGE SCALE GENOMIC DNA]</scope>
    <source>
        <strain evidence="2 3">KC712</strain>
    </source>
</reference>
<dbReference type="AlphaFoldDB" id="A0A4R4WQR9"/>
<accession>A0A4R4WQR9</accession>
<dbReference type="InterPro" id="IPR000835">
    <property type="entry name" value="HTH_MarR-typ"/>
</dbReference>
<dbReference type="Gene3D" id="1.10.10.10">
    <property type="entry name" value="Winged helix-like DNA-binding domain superfamily/Winged helix DNA-binding domain"/>
    <property type="match status" value="1"/>
</dbReference>
<dbReference type="PROSITE" id="PS50995">
    <property type="entry name" value="HTH_MARR_2"/>
    <property type="match status" value="1"/>
</dbReference>
<dbReference type="SMART" id="SM00347">
    <property type="entry name" value="HTH_MARR"/>
    <property type="match status" value="1"/>
</dbReference>
<dbReference type="RefSeq" id="WP_132509777.1">
    <property type="nucleotide sequence ID" value="NZ_SMKP01000048.1"/>
</dbReference>
<keyword evidence="3" id="KW-1185">Reference proteome</keyword>
<dbReference type="GO" id="GO:0006950">
    <property type="term" value="P:response to stress"/>
    <property type="evidence" value="ECO:0007669"/>
    <property type="project" value="TreeGrafter"/>
</dbReference>
<dbReference type="GO" id="GO:0003700">
    <property type="term" value="F:DNA-binding transcription factor activity"/>
    <property type="evidence" value="ECO:0007669"/>
    <property type="project" value="InterPro"/>
</dbReference>
<evidence type="ECO:0000313" key="3">
    <source>
        <dbReference type="Proteomes" id="UP000294543"/>
    </source>
</evidence>
<dbReference type="InterPro" id="IPR036388">
    <property type="entry name" value="WH-like_DNA-bd_sf"/>
</dbReference>